<organism evidence="2 3">
    <name type="scientific">Beta vulgaris subsp. vulgaris</name>
    <name type="common">Beet</name>
    <dbReference type="NCBI Taxonomy" id="3555"/>
    <lineage>
        <taxon>Eukaryota</taxon>
        <taxon>Viridiplantae</taxon>
        <taxon>Streptophyta</taxon>
        <taxon>Embryophyta</taxon>
        <taxon>Tracheophyta</taxon>
        <taxon>Spermatophyta</taxon>
        <taxon>Magnoliopsida</taxon>
        <taxon>eudicotyledons</taxon>
        <taxon>Gunneridae</taxon>
        <taxon>Pentapetalae</taxon>
        <taxon>Caryophyllales</taxon>
        <taxon>Chenopodiaceae</taxon>
        <taxon>Betoideae</taxon>
        <taxon>Beta</taxon>
    </lineage>
</organism>
<protein>
    <submittedName>
        <fullName evidence="2">Uncharacterized protein</fullName>
    </submittedName>
</protein>
<accession>A0A0J8AX47</accession>
<keyword evidence="1" id="KW-0472">Membrane</keyword>
<evidence type="ECO:0000256" key="1">
    <source>
        <dbReference type="SAM" id="Phobius"/>
    </source>
</evidence>
<gene>
    <name evidence="2" type="ORF">BVRB_031720</name>
</gene>
<evidence type="ECO:0000313" key="3">
    <source>
        <dbReference type="Proteomes" id="UP000035740"/>
    </source>
</evidence>
<keyword evidence="3" id="KW-1185">Reference proteome</keyword>
<name>A0A0J8AX47_BETVV</name>
<reference evidence="2 3" key="1">
    <citation type="journal article" date="2014" name="Nature">
        <title>The genome of the recently domesticated crop plant sugar beet (Beta vulgaris).</title>
        <authorList>
            <person name="Dohm J.C."/>
            <person name="Minoche A.E."/>
            <person name="Holtgrawe D."/>
            <person name="Capella-Gutierrez S."/>
            <person name="Zakrzewski F."/>
            <person name="Tafer H."/>
            <person name="Rupp O."/>
            <person name="Sorensen T.R."/>
            <person name="Stracke R."/>
            <person name="Reinhardt R."/>
            <person name="Goesmann A."/>
            <person name="Kraft T."/>
            <person name="Schulz B."/>
            <person name="Stadler P.F."/>
            <person name="Schmidt T."/>
            <person name="Gabaldon T."/>
            <person name="Lehrach H."/>
            <person name="Weisshaar B."/>
            <person name="Himmelbauer H."/>
        </authorList>
    </citation>
    <scope>NUCLEOTIDE SEQUENCE [LARGE SCALE GENOMIC DNA]</scope>
    <source>
        <tissue evidence="2">Taproot</tissue>
    </source>
</reference>
<feature type="transmembrane region" description="Helical" evidence="1">
    <location>
        <begin position="94"/>
        <end position="114"/>
    </location>
</feature>
<dbReference type="EMBL" id="KQ103021">
    <property type="protein sequence ID" value="KMS93414.1"/>
    <property type="molecule type" value="Genomic_DNA"/>
</dbReference>
<keyword evidence="1" id="KW-1133">Transmembrane helix</keyword>
<proteinExistence type="predicted"/>
<dbReference type="Gramene" id="KMS93414">
    <property type="protein sequence ID" value="KMS93414"/>
    <property type="gene ID" value="BVRB_031720"/>
</dbReference>
<dbReference type="AlphaFoldDB" id="A0A0J8AX47"/>
<dbReference type="Proteomes" id="UP000035740">
    <property type="component" value="Unassembled WGS sequence"/>
</dbReference>
<sequence>SGTMQTGLGSVTYDRHDFRRFPSLCITSESRNLDFDQKYTRGDAGVEEILSTMASLENSLAFPDSVDEGSNVIKAYLRSAIDQDPRIMLINCNMPSTVFVLFSVVIGTQFKYYYRKS</sequence>
<feature type="non-terminal residue" evidence="2">
    <location>
        <position position="1"/>
    </location>
</feature>
<evidence type="ECO:0000313" key="2">
    <source>
        <dbReference type="EMBL" id="KMS93414.1"/>
    </source>
</evidence>
<keyword evidence="1" id="KW-0812">Transmembrane</keyword>